<reference evidence="1 2" key="1">
    <citation type="submission" date="2018-10" db="EMBL/GenBank/DDBJ databases">
        <title>Kocuria tytonicola, new bacteria from the preen glands of American barn owls (Tyto furcata).</title>
        <authorList>
            <person name="Braun M.S."/>
            <person name="Wang E."/>
            <person name="Zimmermann S."/>
            <person name="Boutin S."/>
            <person name="Wagner H."/>
            <person name="Wink M."/>
        </authorList>
    </citation>
    <scope>NUCLEOTIDE SEQUENCE [LARGE SCALE GENOMIC DNA]</scope>
    <source>
        <strain evidence="1 2">473</strain>
    </source>
</reference>
<keyword evidence="2" id="KW-1185">Reference proteome</keyword>
<dbReference type="AlphaFoldDB" id="A0A3L9LF09"/>
<proteinExistence type="predicted"/>
<sequence>MSAARRVTYERVTFTDLRADPFREVVGMVRHTDAPSRRVAVGTFVQRCLSQPVRNSAPFEIAWGNSGSAPAQVLLGGICAGDLEFAPATFDQAHAAADHDADRPVVVGHARGDQ</sequence>
<dbReference type="EMBL" id="RDEX01000001">
    <property type="protein sequence ID" value="RLY94772.1"/>
    <property type="molecule type" value="Genomic_DNA"/>
</dbReference>
<organism evidence="1 2">
    <name type="scientific">Kocuria tytonicola</name>
    <dbReference type="NCBI Taxonomy" id="2055946"/>
    <lineage>
        <taxon>Bacteria</taxon>
        <taxon>Bacillati</taxon>
        <taxon>Actinomycetota</taxon>
        <taxon>Actinomycetes</taxon>
        <taxon>Micrococcales</taxon>
        <taxon>Micrococcaceae</taxon>
        <taxon>Kocuria</taxon>
    </lineage>
</organism>
<name>A0A3L9LF09_9MICC</name>
<dbReference type="Proteomes" id="UP000277871">
    <property type="component" value="Unassembled WGS sequence"/>
</dbReference>
<gene>
    <name evidence="1" type="ORF">EAE32_06435</name>
</gene>
<protein>
    <submittedName>
        <fullName evidence="1">Uncharacterized protein</fullName>
    </submittedName>
</protein>
<evidence type="ECO:0000313" key="2">
    <source>
        <dbReference type="Proteomes" id="UP000277871"/>
    </source>
</evidence>
<comment type="caution">
    <text evidence="1">The sequence shown here is derived from an EMBL/GenBank/DDBJ whole genome shotgun (WGS) entry which is preliminary data.</text>
</comment>
<evidence type="ECO:0000313" key="1">
    <source>
        <dbReference type="EMBL" id="RLY94772.1"/>
    </source>
</evidence>
<accession>A0A3L9LF09</accession>